<evidence type="ECO:0000313" key="2">
    <source>
        <dbReference type="EMBL" id="KER05398.1"/>
    </source>
</evidence>
<protein>
    <submittedName>
        <fullName evidence="2">Blue copper domain-containing protein</fullName>
    </submittedName>
</protein>
<dbReference type="PANTHER" id="PTHR36507">
    <property type="entry name" value="BLL1555 PROTEIN"/>
    <property type="match status" value="1"/>
</dbReference>
<reference evidence="2 3" key="1">
    <citation type="submission" date="2014-06" db="EMBL/GenBank/DDBJ databases">
        <authorList>
            <person name="Ngugi D.K."/>
            <person name="Blom J."/>
            <person name="Alam I."/>
            <person name="Rashid M."/>
            <person name="Ba Alawi W."/>
            <person name="Zhang G."/>
            <person name="Hikmawan T."/>
            <person name="Guan Y."/>
            <person name="Antunes A."/>
            <person name="Siam R."/>
            <person name="Eldorry H."/>
            <person name="Bajic V."/>
            <person name="Stingl U."/>
        </authorList>
    </citation>
    <scope>NUCLEOTIDE SEQUENCE [LARGE SCALE GENOMIC DNA]</scope>
    <source>
        <strain evidence="2">SCGC AAA799-E16</strain>
    </source>
</reference>
<feature type="non-terminal residue" evidence="2">
    <location>
        <position position="1"/>
    </location>
</feature>
<comment type="caution">
    <text evidence="2">The sequence shown here is derived from an EMBL/GenBank/DDBJ whole genome shotgun (WGS) entry which is preliminary data.</text>
</comment>
<dbReference type="Gene3D" id="2.60.40.420">
    <property type="entry name" value="Cupredoxins - blue copper proteins"/>
    <property type="match status" value="1"/>
</dbReference>
<gene>
    <name evidence="2" type="ORF">AAA799E16_01960</name>
</gene>
<organism evidence="2 3">
    <name type="scientific">Marine Group I thaumarchaeote SCGC AAA799-E16</name>
    <dbReference type="NCBI Taxonomy" id="1502292"/>
    <lineage>
        <taxon>Archaea</taxon>
        <taxon>Nitrososphaerota</taxon>
        <taxon>Marine Group I</taxon>
    </lineage>
</organism>
<sequence>TWYNDDREGHTVTSGNGAGRFDWMGSKNLGESDGIFDSGRFMPDESWSYTFEEEGSFNYFCVIHPWMEGIVFVDPFIPDYPHDATGKQVEFPILLITPDNSVEINFSWEPKIIKTHEKVNFIYRFYDAQTDQPLRKLEYDIAIIQNGIELYRDKNAVSQAGGDYRQWIFEEPGSVLIKFRDIRSFGKVAETTIDLSGSSVARLGDFSAVVYENTEQTKTVDKIVQPRQTVQFYYEIAVAIIAVPAIMLLAIMIYMKYKGPKTLINQGGGKASPI</sequence>
<accession>A0A081S395</accession>
<dbReference type="Proteomes" id="UP000028027">
    <property type="component" value="Unassembled WGS sequence"/>
</dbReference>
<keyword evidence="1" id="KW-0472">Membrane</keyword>
<evidence type="ECO:0000313" key="3">
    <source>
        <dbReference type="Proteomes" id="UP000028027"/>
    </source>
</evidence>
<feature type="transmembrane region" description="Helical" evidence="1">
    <location>
        <begin position="232"/>
        <end position="255"/>
    </location>
</feature>
<proteinExistence type="predicted"/>
<dbReference type="AlphaFoldDB" id="A0A081S395"/>
<keyword evidence="1" id="KW-1133">Transmembrane helix</keyword>
<dbReference type="PANTHER" id="PTHR36507:SF1">
    <property type="entry name" value="BLL1555 PROTEIN"/>
    <property type="match status" value="1"/>
</dbReference>
<dbReference type="PATRIC" id="fig|1502292.3.peg.1792"/>
<keyword evidence="1" id="KW-0812">Transmembrane</keyword>
<dbReference type="InterPro" id="IPR008972">
    <property type="entry name" value="Cupredoxin"/>
</dbReference>
<keyword evidence="3" id="KW-1185">Reference proteome</keyword>
<evidence type="ECO:0000256" key="1">
    <source>
        <dbReference type="SAM" id="Phobius"/>
    </source>
</evidence>
<name>A0A081S395_9ARCH</name>
<dbReference type="SUPFAM" id="SSF49503">
    <property type="entry name" value="Cupredoxins"/>
    <property type="match status" value="1"/>
</dbReference>
<dbReference type="InterPro" id="IPR052721">
    <property type="entry name" value="ET_Amicyanin"/>
</dbReference>
<dbReference type="EMBL" id="JNVL01000083">
    <property type="protein sequence ID" value="KER05398.1"/>
    <property type="molecule type" value="Genomic_DNA"/>
</dbReference>